<dbReference type="Gene3D" id="3.30.70.2740">
    <property type="match status" value="1"/>
</dbReference>
<dbReference type="PANTHER" id="PTHR42934">
    <property type="entry name" value="GLYCOLATE OXIDASE SUBUNIT GLCD"/>
    <property type="match status" value="1"/>
</dbReference>
<dbReference type="InterPro" id="IPR016171">
    <property type="entry name" value="Vanillyl_alc_oxidase_C-sub2"/>
</dbReference>
<dbReference type="Pfam" id="PF02913">
    <property type="entry name" value="FAD-oxidase_C"/>
    <property type="match status" value="1"/>
</dbReference>
<dbReference type="InterPro" id="IPR016164">
    <property type="entry name" value="FAD-linked_Oxase-like_C"/>
</dbReference>
<dbReference type="GO" id="GO:0016491">
    <property type="term" value="F:oxidoreductase activity"/>
    <property type="evidence" value="ECO:0007669"/>
    <property type="project" value="UniProtKB-KW"/>
</dbReference>
<proteinExistence type="inferred from homology"/>
<keyword evidence="8" id="KW-1185">Reference proteome</keyword>
<comment type="similarity">
    <text evidence="2">Belongs to the FAD-binding oxidoreductase/transferase type 4 family.</text>
</comment>
<comment type="cofactor">
    <cofactor evidence="1">
        <name>FAD</name>
        <dbReference type="ChEBI" id="CHEBI:57692"/>
    </cofactor>
</comment>
<dbReference type="Proteomes" id="UP000308230">
    <property type="component" value="Unassembled WGS sequence"/>
</dbReference>
<dbReference type="InterPro" id="IPR006094">
    <property type="entry name" value="Oxid_FAD_bind_N"/>
</dbReference>
<dbReference type="PROSITE" id="PS51387">
    <property type="entry name" value="FAD_PCMH"/>
    <property type="match status" value="1"/>
</dbReference>
<feature type="domain" description="FAD-binding PCMH-type" evidence="6">
    <location>
        <begin position="38"/>
        <end position="217"/>
    </location>
</feature>
<evidence type="ECO:0000313" key="8">
    <source>
        <dbReference type="Proteomes" id="UP000308230"/>
    </source>
</evidence>
<evidence type="ECO:0000256" key="3">
    <source>
        <dbReference type="ARBA" id="ARBA00022630"/>
    </source>
</evidence>
<dbReference type="Pfam" id="PF01565">
    <property type="entry name" value="FAD_binding_4"/>
    <property type="match status" value="1"/>
</dbReference>
<organism evidence="7 8">
    <name type="scientific">Exobacillus caeni</name>
    <dbReference type="NCBI Taxonomy" id="2574798"/>
    <lineage>
        <taxon>Bacteria</taxon>
        <taxon>Bacillati</taxon>
        <taxon>Bacillota</taxon>
        <taxon>Bacilli</taxon>
        <taxon>Bacillales</taxon>
        <taxon>Guptibacillaceae</taxon>
        <taxon>Exobacillus</taxon>
    </lineage>
</organism>
<dbReference type="Gene3D" id="1.10.45.10">
    <property type="entry name" value="Vanillyl-alcohol Oxidase, Chain A, domain 4"/>
    <property type="match status" value="1"/>
</dbReference>
<dbReference type="InterPro" id="IPR036318">
    <property type="entry name" value="FAD-bd_PCMH-like_sf"/>
</dbReference>
<keyword evidence="5" id="KW-0560">Oxidoreductase</keyword>
<dbReference type="SUPFAM" id="SSF55103">
    <property type="entry name" value="FAD-linked oxidases, C-terminal domain"/>
    <property type="match status" value="1"/>
</dbReference>
<reference evidence="7 8" key="1">
    <citation type="submission" date="2019-04" db="EMBL/GenBank/DDBJ databases">
        <title>Bacillus caeni sp. nov., a bacterium isolated from mangrove sediment.</title>
        <authorList>
            <person name="Huang H."/>
            <person name="Mo K."/>
            <person name="Hu Y."/>
        </authorList>
    </citation>
    <scope>NUCLEOTIDE SEQUENCE [LARGE SCALE GENOMIC DNA]</scope>
    <source>
        <strain evidence="7 8">HB172195</strain>
    </source>
</reference>
<dbReference type="GO" id="GO:0071949">
    <property type="term" value="F:FAD binding"/>
    <property type="evidence" value="ECO:0007669"/>
    <property type="project" value="InterPro"/>
</dbReference>
<dbReference type="Gene3D" id="3.30.465.10">
    <property type="match status" value="1"/>
</dbReference>
<dbReference type="FunFam" id="3.30.70.2740:FF:000001">
    <property type="entry name" value="D-lactate dehydrogenase mitochondrial"/>
    <property type="match status" value="1"/>
</dbReference>
<dbReference type="InterPro" id="IPR051914">
    <property type="entry name" value="FAD-linked_OxidoTrans_Type4"/>
</dbReference>
<protein>
    <submittedName>
        <fullName evidence="7">FAD-binding protein</fullName>
    </submittedName>
</protein>
<comment type="caution">
    <text evidence="7">The sequence shown here is derived from an EMBL/GenBank/DDBJ whole genome shotgun (WGS) entry which is preliminary data.</text>
</comment>
<sequence length="464" mass="49740">MANTQSLIEQLHRIVKDASRVIVDHESLVPFKSDYSSEGTTPLAVVFPITTKEASEILLLANQYKTPVFPRGRGTSLSGGPVPVVEGIIMDSTKWTSTLEIDPNNLIAVASPGVITADIDKAASKHGLMYPPDPSSLDIATIAGNVAENAGGPRGLKYGVTGDYVLGLEIVTPEGKVMKTGGKTMKNVTGYDLTGLITGSEGTLAVVSQVTLKLIPRPKETRTLSATFEDMTLAGNAVSAVLQNGLLPSKLEFIDQACIKAVEKFEPMDLPVFAEALLLAEVDGTGENVQKEIDEIALIFENFGGCVTVAKNETESNRLWKARKLVSPAIKALCSWKLSEDATVPVSQIPAMIKRLKTIGEKYNVPLVVFGHAGDGNLHPNLLLDKEDAGQLERAELAVKEIFQSALELGGTLSGEHGIGMLKSPFLKNEVGETGIDMMRRIKKAWDPNNILNPGKIFSADDNL</sequence>
<evidence type="ECO:0000256" key="1">
    <source>
        <dbReference type="ARBA" id="ARBA00001974"/>
    </source>
</evidence>
<gene>
    <name evidence="7" type="ORF">FCL54_08630</name>
</gene>
<dbReference type="SUPFAM" id="SSF56176">
    <property type="entry name" value="FAD-binding/transporter-associated domain-like"/>
    <property type="match status" value="1"/>
</dbReference>
<keyword evidence="4" id="KW-0274">FAD</keyword>
<evidence type="ECO:0000259" key="6">
    <source>
        <dbReference type="PROSITE" id="PS51387"/>
    </source>
</evidence>
<accession>A0A5R9FAH7</accession>
<evidence type="ECO:0000256" key="2">
    <source>
        <dbReference type="ARBA" id="ARBA00008000"/>
    </source>
</evidence>
<name>A0A5R9FAH7_9BACL</name>
<dbReference type="OrthoDB" id="9767256at2"/>
<dbReference type="InterPro" id="IPR004113">
    <property type="entry name" value="FAD-bd_oxidored_4_C"/>
</dbReference>
<dbReference type="FunFam" id="1.10.45.10:FF:000001">
    <property type="entry name" value="D-lactate dehydrogenase mitochondrial"/>
    <property type="match status" value="1"/>
</dbReference>
<evidence type="ECO:0000313" key="7">
    <source>
        <dbReference type="EMBL" id="TLS37873.1"/>
    </source>
</evidence>
<dbReference type="PANTHER" id="PTHR42934:SF2">
    <property type="entry name" value="GLYCOLATE OXIDASE SUBUNIT GLCD"/>
    <property type="match status" value="1"/>
</dbReference>
<evidence type="ECO:0000256" key="4">
    <source>
        <dbReference type="ARBA" id="ARBA00022827"/>
    </source>
</evidence>
<evidence type="ECO:0000256" key="5">
    <source>
        <dbReference type="ARBA" id="ARBA00023002"/>
    </source>
</evidence>
<dbReference type="AlphaFoldDB" id="A0A5R9FAH7"/>
<dbReference type="EMBL" id="SWLG01000005">
    <property type="protein sequence ID" value="TLS37873.1"/>
    <property type="molecule type" value="Genomic_DNA"/>
</dbReference>
<dbReference type="InterPro" id="IPR016169">
    <property type="entry name" value="FAD-bd_PCMH_sub2"/>
</dbReference>
<dbReference type="RefSeq" id="WP_138125372.1">
    <property type="nucleotide sequence ID" value="NZ_SWLG01000005.1"/>
</dbReference>
<dbReference type="InterPro" id="IPR016166">
    <property type="entry name" value="FAD-bd_PCMH"/>
</dbReference>
<keyword evidence="3" id="KW-0285">Flavoprotein</keyword>